<reference evidence="3" key="1">
    <citation type="journal article" date="2012" name="Science">
        <title>Fermentation, hydrogen, and sulfur metabolism in multiple uncultivated bacterial phyla.</title>
        <authorList>
            <person name="Wrighton K.C."/>
            <person name="Thomas B.C."/>
            <person name="Sharon I."/>
            <person name="Miller C.S."/>
            <person name="Castelle C.J."/>
            <person name="VerBerkmoes N.C."/>
            <person name="Wilkins M.J."/>
            <person name="Hettich R.L."/>
            <person name="Lipton M.S."/>
            <person name="Williams K.H."/>
            <person name="Long P.E."/>
            <person name="Banfield J.F."/>
        </authorList>
    </citation>
    <scope>NUCLEOTIDE SEQUENCE [LARGE SCALE GENOMIC DNA]</scope>
</reference>
<dbReference type="GO" id="GO:0016787">
    <property type="term" value="F:hydrolase activity"/>
    <property type="evidence" value="ECO:0007669"/>
    <property type="project" value="UniProtKB-KW"/>
</dbReference>
<dbReference type="EMBL" id="AMFJ01028972">
    <property type="protein sequence ID" value="EKD44091.1"/>
    <property type="molecule type" value="Genomic_DNA"/>
</dbReference>
<feature type="transmembrane region" description="Helical" evidence="2">
    <location>
        <begin position="71"/>
        <end position="91"/>
    </location>
</feature>
<protein>
    <submittedName>
        <fullName evidence="3">Sortase family protein</fullName>
    </submittedName>
</protein>
<name>K1Z4B0_9BACT</name>
<sequence>MEFETQTNTLDILSLLEQEESVSLEVLSHTDPLRSVEVYEGTLPLEPISETTKKSLLVRLRQSSIAQAKFTLHYLSISTIVFFTLLTITNWSSYSTVLSAYINPDALKTSGNDILSTLDKSKITVYANEGVDMEMRQEQEDTLKKKLTESNTVIREDRFSPKKLITGAAKLDIDLDIAPYDNRIIIPKIGKNIPLVDVGLNSAFDFDHMENIFMRELEKGIVRYPGTAKPGEKGNAFIFGHSSNYPWMKGEYNSVFVLLDELNFGDEVIVYFNQKKFTYIIKEKKVVKPGNVKVLDRDPEKKELSLMTCWPIGTTINRLIVFAELQETNN</sequence>
<evidence type="ECO:0000256" key="2">
    <source>
        <dbReference type="SAM" id="Phobius"/>
    </source>
</evidence>
<dbReference type="Pfam" id="PF04203">
    <property type="entry name" value="Sortase"/>
    <property type="match status" value="1"/>
</dbReference>
<accession>K1Z4B0</accession>
<keyword evidence="2" id="KW-0472">Membrane</keyword>
<proteinExistence type="predicted"/>
<evidence type="ECO:0000256" key="1">
    <source>
        <dbReference type="ARBA" id="ARBA00022801"/>
    </source>
</evidence>
<keyword evidence="2" id="KW-1133">Transmembrane helix</keyword>
<keyword evidence="2" id="KW-0812">Transmembrane</keyword>
<organism evidence="3">
    <name type="scientific">uncultured bacterium</name>
    <name type="common">gcode 4</name>
    <dbReference type="NCBI Taxonomy" id="1234023"/>
    <lineage>
        <taxon>Bacteria</taxon>
        <taxon>environmental samples</taxon>
    </lineage>
</organism>
<dbReference type="InterPro" id="IPR005754">
    <property type="entry name" value="Sortase"/>
</dbReference>
<keyword evidence="1" id="KW-0378">Hydrolase</keyword>
<dbReference type="AlphaFoldDB" id="K1Z4B0"/>
<dbReference type="SUPFAM" id="SSF63817">
    <property type="entry name" value="Sortase"/>
    <property type="match status" value="1"/>
</dbReference>
<dbReference type="Gene3D" id="2.40.260.10">
    <property type="entry name" value="Sortase"/>
    <property type="match status" value="1"/>
</dbReference>
<dbReference type="InterPro" id="IPR023365">
    <property type="entry name" value="Sortase_dom-sf"/>
</dbReference>
<evidence type="ECO:0000313" key="3">
    <source>
        <dbReference type="EMBL" id="EKD44091.1"/>
    </source>
</evidence>
<comment type="caution">
    <text evidence="3">The sequence shown here is derived from an EMBL/GenBank/DDBJ whole genome shotgun (WGS) entry which is preliminary data.</text>
</comment>
<gene>
    <name evidence="3" type="ORF">ACD_71C00241G0008</name>
</gene>
<dbReference type="NCBIfam" id="TIGR01076">
    <property type="entry name" value="sortase_fam"/>
    <property type="match status" value="1"/>
</dbReference>